<dbReference type="InterPro" id="IPR001031">
    <property type="entry name" value="Thioesterase"/>
</dbReference>
<dbReference type="GO" id="GO:0017000">
    <property type="term" value="P:antibiotic biosynthetic process"/>
    <property type="evidence" value="ECO:0007669"/>
    <property type="project" value="UniProtKB-KW"/>
</dbReference>
<dbReference type="NCBIfam" id="TIGR01733">
    <property type="entry name" value="AA-adenyl-dom"/>
    <property type="match status" value="3"/>
</dbReference>
<dbReference type="Pfam" id="PF00550">
    <property type="entry name" value="PP-binding"/>
    <property type="match status" value="3"/>
</dbReference>
<dbReference type="PANTHER" id="PTHR45527">
    <property type="entry name" value="NONRIBOSOMAL PEPTIDE SYNTHETASE"/>
    <property type="match status" value="1"/>
</dbReference>
<dbReference type="Proteomes" id="UP000183407">
    <property type="component" value="Unassembled WGS sequence"/>
</dbReference>
<dbReference type="Gene3D" id="3.40.50.980">
    <property type="match status" value="2"/>
</dbReference>
<dbReference type="Gene3D" id="2.30.38.10">
    <property type="entry name" value="Luciferase, Domain 3"/>
    <property type="match status" value="1"/>
</dbReference>
<evidence type="ECO:0000259" key="7">
    <source>
        <dbReference type="PROSITE" id="PS50075"/>
    </source>
</evidence>
<dbReference type="GO" id="GO:0008610">
    <property type="term" value="P:lipid biosynthetic process"/>
    <property type="evidence" value="ECO:0007669"/>
    <property type="project" value="UniProtKB-ARBA"/>
</dbReference>
<dbReference type="CDD" id="cd19540">
    <property type="entry name" value="LCL_NRPS-like"/>
    <property type="match status" value="1"/>
</dbReference>
<evidence type="ECO:0000256" key="5">
    <source>
        <dbReference type="ARBA" id="ARBA00023194"/>
    </source>
</evidence>
<dbReference type="GO" id="GO:0043041">
    <property type="term" value="P:amino acid activation for nonribosomal peptide biosynthetic process"/>
    <property type="evidence" value="ECO:0007669"/>
    <property type="project" value="TreeGrafter"/>
</dbReference>
<dbReference type="InterPro" id="IPR000873">
    <property type="entry name" value="AMP-dep_synth/lig_dom"/>
</dbReference>
<evidence type="ECO:0000313" key="8">
    <source>
        <dbReference type="EMBL" id="SEE87014.1"/>
    </source>
</evidence>
<dbReference type="SMART" id="SM00824">
    <property type="entry name" value="PKS_TE"/>
    <property type="match status" value="1"/>
</dbReference>
<organism evidence="8 9">
    <name type="scientific">Rhodococcus jostii</name>
    <dbReference type="NCBI Taxonomy" id="132919"/>
    <lineage>
        <taxon>Bacteria</taxon>
        <taxon>Bacillati</taxon>
        <taxon>Actinomycetota</taxon>
        <taxon>Actinomycetes</taxon>
        <taxon>Mycobacteriales</taxon>
        <taxon>Nocardiaceae</taxon>
        <taxon>Rhodococcus</taxon>
    </lineage>
</organism>
<evidence type="ECO:0000256" key="3">
    <source>
        <dbReference type="ARBA" id="ARBA00022553"/>
    </source>
</evidence>
<evidence type="ECO:0000256" key="4">
    <source>
        <dbReference type="ARBA" id="ARBA00022737"/>
    </source>
</evidence>
<dbReference type="Gene3D" id="1.10.1200.10">
    <property type="entry name" value="ACP-like"/>
    <property type="match status" value="2"/>
</dbReference>
<feature type="compositionally biased region" description="Basic residues" evidence="6">
    <location>
        <begin position="2419"/>
        <end position="2429"/>
    </location>
</feature>
<dbReference type="PANTHER" id="PTHR45527:SF1">
    <property type="entry name" value="FATTY ACID SYNTHASE"/>
    <property type="match status" value="1"/>
</dbReference>
<dbReference type="CDD" id="cd17643">
    <property type="entry name" value="A_NRPS_Cytc1-like"/>
    <property type="match status" value="1"/>
</dbReference>
<keyword evidence="5" id="KW-0045">Antibiotic biosynthesis</keyword>
<dbReference type="PROSITE" id="PS00012">
    <property type="entry name" value="PHOSPHOPANTETHEINE"/>
    <property type="match status" value="2"/>
</dbReference>
<feature type="domain" description="Carrier" evidence="7">
    <location>
        <begin position="3317"/>
        <end position="3395"/>
    </location>
</feature>
<sequence>MTLHAVFAALLARLCDTDDVVIGTPVAGRPDPRLDPLVGMFVGTLVLRTPVDSADSFRELLSTTRDADLGAFMHADLPFEMLVDMLAPERSTTHTPLFQVLIDYGTEVPLHLELPDVTVTVADDAPPVAKFDLQLTLREHTNAADPGLSAAFTYATDIFDRATVEGVAARFLRLLEAVTADPDRPVGDVELLDAAERAALSTGWNTPALPAEPGEDTLADRFTRSVRHFSDESALTDADETLTYAALGARVYPLARRLVELGAAPDTVVAVALPRSVDLVVALLAAQQAGAGYLALDVGHPADRLDATMSDADPVCLVSCTDHAARLRRDLPTVLVDDADTRARLKDLSPEPITDSERRASLTPDAVAYVVYTSGSTGRPKGVVVTHRNVTTLFDNTGPAFGFAETDVWTLFHSASFDFSVWELWGALLHGGRLVVVDTITARSPDEFLPLLRRERVTVVCQTPTAFAQLATAERNQPADLALRYVVFGGEALEGGHLVDWLDRHERSRPQLVNMYGITETTVHVTRYPLGETPPDARSVIGREIPGLRVSVLDRRLHPVPTGVTGEMYVSGNQVTRGYLHRPGLTATRYVADPAGHGAPMYRTGDIARWNTQGQLEFLGRSDAQVQLHGYRIEPGEVEAALVRHPDVAHAAVSVRTDDRGAGRLIGYVVPAWDGEQKRTVDIDRVLGFARTTLAPQMVPATLVVLDRLPLTPNGKLDRRQLPAPDFAERVSTGCAPATATEMALAEVFAEVLGVPSVSADESFFALGGDSIMAIQLVARAHEDGVFITPRDVFEHQTVAALAEVAATQKPDVLAELPGGGIGTTPLLPIARWLLERGGNLDTFCQAVLLTAPPELTTDTLTATVQTVLDHHDMLRARLHRGDTDDDTVLEIPPTATVPAAPLITHVAVETHSDNDLAAMARTQLDAAAHRLDPENGIMAQFVWLDPGTQPGHLLITIHHLAIDGVSWRILIPDLAAAHHAHTTGTTPTLPPTTTSARTYTHALTHTTTHHTHELPHWHTTLTTPDPPLGTRPLDPTHDTENTTHHTTIELPPHTTHTLLTTLDPTYHCTIEDALLTALALAVTTWRHRHHTPTHTLLVTIEGHGRNNPHIPTADLTRTVGWFTTIHPALLDLTDIDLPNALTGGPATGHALTTIKEQLRTTPDHGTGYGPLRYLNPHTATQLRNLPQPQTTLNYLGRFDYPAHGPSNGTGWEPITSIEFDTTILGNVPVTAILDVNAYIYESGDAPILRATWVYPPGALPAADVTELTDLWTSALTAIADHTSRPGAGRLTPSDLDLVHLDQPTLDALHHDYPTLTDVWPVTPLQAGLLFHHELTSHTLDTYVVQVVLDIDGPLDADRLRDAAAALLGRHPNLGAAFGRTPDGTPIQIITPAPLRWTHHDLSDEHDGRVAHDIVAADRTTPFDLTAPPLLRLIHITHSPTHHRVALTHHHILLDGWSTPLLLHELLQLYEHHTDPDAVLRPRPYRRYLEWLAQQSLEESQAAWAEVLDGLEGPTILLPSARDRVPSTFPDEYRVTLSREQTEALRTLARTHNLTLHTIINTAWALVLATHTGTTDITFGTTVSGRPPHIPHVENMIGLFINTIPVRITLHPTDTLTTLLHHTHTTHTQLLDHHHLPLTHIPHPHATTFDTLTVHENYPHHTNPPPTDLTITTTSATDATHYPLALATTTDDRLHLKFEYLPEFLARNDVEAIAARMGRALDLIATAPDTTVASVRLLGDDEFRALAPVRGDRAPAIRTLAAIFADAAALDPDAVAVECAGRTTSYRDLDEASNRLARVLIARGAGPESFVALAIPRSVDSVLAVWAITKTGAAFVPIDAGYPAVRIDDMIADSGVALGVTLTPQREQLPGTVPWLVLDDTETVATVEQQSSGVVGDAERGQPLRSDHPAYVIYTSGSTGVPKGVVVPHRGLAALAAAQAATLGSGPHSRVLHFSSPSFDGSVFDYLLAFGPGATLVICPPTVVGGTELSRFLAAERVTHAFVPTAALASADPDDLDGYDGFGQVLVGGEACPPGLVTRWSRGRTLWNGYGPTETTAMCNVSGPLGPGSTVTVGGPITGAEEVVLDVRLQPVPDGVPGELYVAGPGLARGYHRRPGLTAGCFVAAPYGPAGGRMYRTGDIVRWIADSSGGRVLEYLGRADFQVKVRGFRIEPGEIDAALGAHPDVDYAATLTRTGPAGDLILVSYVVGSPNLAPARLSAYLAERLPAYMVPTTIVPIDRIPLTPVGKLDRTALPDPGFDSAADPAHRPTSPVEETVANAFAAVLGLEHVGVDDDFFEAGGNSLTATRVVARVNSTLHTHIDVRTLFEDRTPRVLSTHLDHDSDEAPLPAPTPGSQPEFAPLSPAQQRIWFLNQYDTTTPTYNIPLTLHLTGHLDTTALHHALTDLIHRHQPLHTTYPLHHGHPTQHIHPHPTTPPLTPTPTTQTQLPQHITQDTTQPFDLTTDTPLHTHLYQLDNTHHTLTLVLHHIAADGHSLTPLTHDLTTTYTAHTHHQPPHLTPLPLTYTDYTHWQHQLLGTPDHPTPTTQTQTTYWTTTLTNLPDTLPLPTDRPRPTHRTHHGDRVAFHVGRDLHRSLLTTARQNNSTLFMTIHAAFAVLLARLSGSSDIVIGTPVAGRPDPTLDPLVGMFVNTLVLRTAVDGARSFTEVLDVIRDVDLGAFLHADLPFERVVEAVDPARSTSRSPLFQVSLEFESAQRPEITLPDLTVTVAEYSPPVVKVDLELVVAETFDESGDADGIAAGFAYATDIFDTKTVQGFADRLVRLLEAVTADPDRPVGDVALGDGAAVSGPPGLPARVWPDLLTEAAQRHSDRTAVSDAGSTLTYRQLDADSARFARLLIARGAAPERFVALALPRSLAWVRAVWAVSRTGSAPVPVDPTYPPSRITHMLADCGAVLGVTVARYRTQLPDAVEWLVLDDPDLEEQLRHLSATPVTDVDRAGPLRPDNPAYLIYTSGSTGTPKGLVLSHQGLANLFEQERHHLQVAPDARVSHLASPSFDASLFELTMAFCAGARIVLVPPQTYGGAALAEILAGERITHAFITPTALATLEPTGLESLRVLTVAGEPCPAELVRQWAPGRRMLNAYGPTETTIWSHVSDALTTAEPVTIGHPVRGFTAAVLDARLHSVPPGIPGELYLAGPGLARGYHARPTTTAAHFVACPFAPAGSRMYRTGDLVRTRRGGTLEHLGRTDFQLEVRGFRVEPGEIDSILAARNDIGFAVTVGRTGPGGEPILVTYVRGATGADVDASAVRTALSGQLPPYLVPAAIVVLDEVPLTPAGKFDRSALPEPEFGTRSDRFRAPSTAVERAIVDAFAEVVKSDEDHPLGVDDDFFALGGTSLSAVRLAADLQQRLGRPVPLPALFLDPTPAGLAARLATEALPVSADEALRMLVPLHRGGRRAPMFCVHAGMGLAWAYTGMVRHLSPDRPVWGLQLPSLGGGPEYDSIEELAHRYVDEVRAVQSSGPYHLLGWSLGGLIAHAMATELQEQGEEVASLVLLDSYPGDATTDPEPLDAGQLLRGLGVSIGEDAGSLTYEDAAQRLRDTFGPAVAVSANQVRRIAEGYARSTRLSTRFVPKVFRGDALLLIAEDGPHAGWGDSITGTVQEDRVDCAHNDMMQPESARGIGVLVETYVSGRGG</sequence>
<dbReference type="InterPro" id="IPR029058">
    <property type="entry name" value="AB_hydrolase_fold"/>
</dbReference>
<dbReference type="Gene3D" id="3.40.50.12780">
    <property type="entry name" value="N-terminal domain of ligase-like"/>
    <property type="match status" value="2"/>
</dbReference>
<dbReference type="Gene3D" id="3.30.559.30">
    <property type="entry name" value="Nonribosomal peptide synthetase, condensation domain"/>
    <property type="match status" value="4"/>
</dbReference>
<feature type="domain" description="Carrier" evidence="7">
    <location>
        <begin position="736"/>
        <end position="810"/>
    </location>
</feature>
<feature type="compositionally biased region" description="Low complexity" evidence="6">
    <location>
        <begin position="2439"/>
        <end position="2449"/>
    </location>
</feature>
<evidence type="ECO:0000256" key="1">
    <source>
        <dbReference type="ARBA" id="ARBA00001957"/>
    </source>
</evidence>
<dbReference type="Pfam" id="PF00668">
    <property type="entry name" value="Condensation"/>
    <property type="match status" value="4"/>
</dbReference>
<protein>
    <submittedName>
        <fullName evidence="8">Non-ribosomal peptide synthase domain TIGR01720/amino acid adenylation domain-containing protein</fullName>
    </submittedName>
</protein>
<dbReference type="GO" id="GO:0031177">
    <property type="term" value="F:phosphopantetheine binding"/>
    <property type="evidence" value="ECO:0007669"/>
    <property type="project" value="InterPro"/>
</dbReference>
<dbReference type="Pfam" id="PF00975">
    <property type="entry name" value="Thioesterase"/>
    <property type="match status" value="1"/>
</dbReference>
<keyword evidence="3" id="KW-0597">Phosphoprotein</keyword>
<dbReference type="InterPro" id="IPR042099">
    <property type="entry name" value="ANL_N_sf"/>
</dbReference>
<feature type="region of interest" description="Disordered" evidence="6">
    <location>
        <begin position="2418"/>
        <end position="2449"/>
    </location>
</feature>
<dbReference type="Gene3D" id="3.40.50.1820">
    <property type="entry name" value="alpha/beta hydrolase"/>
    <property type="match status" value="1"/>
</dbReference>
<dbReference type="SMART" id="SM00823">
    <property type="entry name" value="PKS_PP"/>
    <property type="match status" value="3"/>
</dbReference>
<dbReference type="InterPro" id="IPR036736">
    <property type="entry name" value="ACP-like_sf"/>
</dbReference>
<dbReference type="InterPro" id="IPR009081">
    <property type="entry name" value="PP-bd_ACP"/>
</dbReference>
<dbReference type="Pfam" id="PF13193">
    <property type="entry name" value="AMP-binding_C"/>
    <property type="match status" value="2"/>
</dbReference>
<accession>A0A1H5MCJ5</accession>
<dbReference type="FunFam" id="3.40.50.12780:FF:000012">
    <property type="entry name" value="Non-ribosomal peptide synthetase"/>
    <property type="match status" value="1"/>
</dbReference>
<feature type="domain" description="Carrier" evidence="7">
    <location>
        <begin position="2267"/>
        <end position="2342"/>
    </location>
</feature>
<dbReference type="GO" id="GO:0003824">
    <property type="term" value="F:catalytic activity"/>
    <property type="evidence" value="ECO:0007669"/>
    <property type="project" value="InterPro"/>
</dbReference>
<evidence type="ECO:0000256" key="6">
    <source>
        <dbReference type="SAM" id="MobiDB-lite"/>
    </source>
</evidence>
<dbReference type="InterPro" id="IPR001242">
    <property type="entry name" value="Condensation_dom"/>
</dbReference>
<dbReference type="InterPro" id="IPR025110">
    <property type="entry name" value="AMP-bd_C"/>
</dbReference>
<name>A0A1H5MCJ5_RHOJO</name>
<evidence type="ECO:0000313" key="9">
    <source>
        <dbReference type="Proteomes" id="UP000183407"/>
    </source>
</evidence>
<dbReference type="InterPro" id="IPR010060">
    <property type="entry name" value="NRPS_synth"/>
</dbReference>
<keyword evidence="4" id="KW-0677">Repeat</keyword>
<dbReference type="InterPro" id="IPR020845">
    <property type="entry name" value="AMP-binding_CS"/>
</dbReference>
<dbReference type="InterPro" id="IPR006162">
    <property type="entry name" value="Ppantetheine_attach_site"/>
</dbReference>
<dbReference type="Gene3D" id="3.30.559.10">
    <property type="entry name" value="Chloramphenicol acetyltransferase-like domain"/>
    <property type="match status" value="4"/>
</dbReference>
<dbReference type="PROSITE" id="PS00455">
    <property type="entry name" value="AMP_BINDING"/>
    <property type="match status" value="3"/>
</dbReference>
<dbReference type="GO" id="GO:0044550">
    <property type="term" value="P:secondary metabolite biosynthetic process"/>
    <property type="evidence" value="ECO:0007669"/>
    <property type="project" value="TreeGrafter"/>
</dbReference>
<dbReference type="InterPro" id="IPR020802">
    <property type="entry name" value="TesA-like"/>
</dbReference>
<dbReference type="OrthoDB" id="4506464at2"/>
<dbReference type="SUPFAM" id="SSF52777">
    <property type="entry name" value="CoA-dependent acyltransferases"/>
    <property type="match status" value="7"/>
</dbReference>
<dbReference type="NCBIfam" id="TIGR01720">
    <property type="entry name" value="NRPS-para261"/>
    <property type="match status" value="1"/>
</dbReference>
<dbReference type="InterPro" id="IPR020806">
    <property type="entry name" value="PKS_PP-bd"/>
</dbReference>
<dbReference type="FunFam" id="3.40.50.980:FF:000002">
    <property type="entry name" value="Enterobactin synthetase component F"/>
    <property type="match status" value="1"/>
</dbReference>
<feature type="region of interest" description="Disordered" evidence="6">
    <location>
        <begin position="2337"/>
        <end position="2360"/>
    </location>
</feature>
<dbReference type="InterPro" id="IPR010071">
    <property type="entry name" value="AA_adenyl_dom"/>
</dbReference>
<keyword evidence="2" id="KW-0596">Phosphopantetheine</keyword>
<dbReference type="InterPro" id="IPR045851">
    <property type="entry name" value="AMP-bd_C_sf"/>
</dbReference>
<dbReference type="InterPro" id="IPR023213">
    <property type="entry name" value="CAT-like_dom_sf"/>
</dbReference>
<comment type="cofactor">
    <cofactor evidence="1">
        <name>pantetheine 4'-phosphate</name>
        <dbReference type="ChEBI" id="CHEBI:47942"/>
    </cofactor>
</comment>
<dbReference type="EMBL" id="FNTL01000005">
    <property type="protein sequence ID" value="SEE87014.1"/>
    <property type="molecule type" value="Genomic_DNA"/>
</dbReference>
<dbReference type="PROSITE" id="PS50075">
    <property type="entry name" value="CARRIER"/>
    <property type="match status" value="3"/>
</dbReference>
<reference evidence="9" key="1">
    <citation type="submission" date="2016-10" db="EMBL/GenBank/DDBJ databases">
        <authorList>
            <person name="Varghese N."/>
        </authorList>
    </citation>
    <scope>NUCLEOTIDE SEQUENCE [LARGE SCALE GENOMIC DNA]</scope>
    <source>
        <strain evidence="9">DSM 44719</strain>
    </source>
</reference>
<dbReference type="Pfam" id="PF00501">
    <property type="entry name" value="AMP-binding"/>
    <property type="match status" value="3"/>
</dbReference>
<evidence type="ECO:0000256" key="2">
    <source>
        <dbReference type="ARBA" id="ARBA00022450"/>
    </source>
</evidence>
<dbReference type="NCBIfam" id="NF003417">
    <property type="entry name" value="PRK04813.1"/>
    <property type="match status" value="3"/>
</dbReference>
<dbReference type="Gene3D" id="3.30.300.30">
    <property type="match status" value="3"/>
</dbReference>
<dbReference type="GO" id="GO:0005829">
    <property type="term" value="C:cytosol"/>
    <property type="evidence" value="ECO:0007669"/>
    <property type="project" value="TreeGrafter"/>
</dbReference>
<dbReference type="FunFam" id="1.10.1200.10:FF:000005">
    <property type="entry name" value="Nonribosomal peptide synthetase 1"/>
    <property type="match status" value="1"/>
</dbReference>
<dbReference type="SUPFAM" id="SSF47336">
    <property type="entry name" value="ACP-like"/>
    <property type="match status" value="3"/>
</dbReference>
<dbReference type="SUPFAM" id="SSF53474">
    <property type="entry name" value="alpha/beta-Hydrolases"/>
    <property type="match status" value="1"/>
</dbReference>
<proteinExistence type="predicted"/>
<gene>
    <name evidence="8" type="ORF">SAMN04490220_8856</name>
</gene>
<dbReference type="UniPathway" id="UPA00011"/>
<dbReference type="SUPFAM" id="SSF56801">
    <property type="entry name" value="Acetyl-CoA synthetase-like"/>
    <property type="match status" value="3"/>
</dbReference>
<feature type="region of interest" description="Disordered" evidence="6">
    <location>
        <begin position="1007"/>
        <end position="1028"/>
    </location>
</feature>